<dbReference type="AlphaFoldDB" id="A0A565CF83"/>
<dbReference type="EMBL" id="CABITT030000007">
    <property type="protein sequence ID" value="VVB12275.1"/>
    <property type="molecule type" value="Genomic_DNA"/>
</dbReference>
<feature type="region of interest" description="Disordered" evidence="1">
    <location>
        <begin position="176"/>
        <end position="203"/>
    </location>
</feature>
<dbReference type="PANTHER" id="PTHR13097:SF7">
    <property type="entry name" value="GENERAL TRANSCRIPTION FACTOR IIE SUBUNIT 1"/>
    <property type="match status" value="1"/>
</dbReference>
<dbReference type="GO" id="GO:0006367">
    <property type="term" value="P:transcription initiation at RNA polymerase II promoter"/>
    <property type="evidence" value="ECO:0007669"/>
    <property type="project" value="TreeGrafter"/>
</dbReference>
<accession>A0A565CF83</accession>
<reference evidence="2" key="1">
    <citation type="submission" date="2019-07" db="EMBL/GenBank/DDBJ databases">
        <authorList>
            <person name="Dittberner H."/>
        </authorList>
    </citation>
    <scope>NUCLEOTIDE SEQUENCE [LARGE SCALE GENOMIC DNA]</scope>
</reference>
<dbReference type="InterPro" id="IPR039997">
    <property type="entry name" value="TFE"/>
</dbReference>
<evidence type="ECO:0000313" key="2">
    <source>
        <dbReference type="EMBL" id="VVB12275.1"/>
    </source>
</evidence>
<gene>
    <name evidence="2" type="ORF">ANE_LOCUS22719</name>
</gene>
<proteinExistence type="predicted"/>
<sequence>MEDDSFHCEYCNGELVVESNKLTSEEVVDRGDNAKRTQRGKKKDLLQNFEVQTKPLMNQINRVKDLPVPKLESFPEWEARAAKAAREIRDLNPNQCWLRLTLVTEQNMSIEVNLGDGTEHVKHEGGDSSRKVMPQWMITEGMNLTDEQRGLIRHEAKDEYLRAYAAAVRLKQQELAERLNQQEPEGELTPQDIQSASTSSSDR</sequence>
<protein>
    <submittedName>
        <fullName evidence="2">Uncharacterized protein</fullName>
    </submittedName>
</protein>
<evidence type="ECO:0000256" key="1">
    <source>
        <dbReference type="SAM" id="MobiDB-lite"/>
    </source>
</evidence>
<dbReference type="GO" id="GO:0005673">
    <property type="term" value="C:transcription factor TFIIE complex"/>
    <property type="evidence" value="ECO:0007669"/>
    <property type="project" value="TreeGrafter"/>
</dbReference>
<dbReference type="Proteomes" id="UP000489600">
    <property type="component" value="Unassembled WGS sequence"/>
</dbReference>
<name>A0A565CF83_9BRAS</name>
<organism evidence="2 3">
    <name type="scientific">Arabis nemorensis</name>
    <dbReference type="NCBI Taxonomy" id="586526"/>
    <lineage>
        <taxon>Eukaryota</taxon>
        <taxon>Viridiplantae</taxon>
        <taxon>Streptophyta</taxon>
        <taxon>Embryophyta</taxon>
        <taxon>Tracheophyta</taxon>
        <taxon>Spermatophyta</taxon>
        <taxon>Magnoliopsida</taxon>
        <taxon>eudicotyledons</taxon>
        <taxon>Gunneridae</taxon>
        <taxon>Pentapetalae</taxon>
        <taxon>rosids</taxon>
        <taxon>malvids</taxon>
        <taxon>Brassicales</taxon>
        <taxon>Brassicaceae</taxon>
        <taxon>Arabideae</taxon>
        <taxon>Arabis</taxon>
    </lineage>
</organism>
<dbReference type="PANTHER" id="PTHR13097">
    <property type="entry name" value="TRANSCRIPTION INITIATION FACTOR IIE, ALPHA SUBUNIT"/>
    <property type="match status" value="1"/>
</dbReference>
<dbReference type="OrthoDB" id="1736343at2759"/>
<comment type="caution">
    <text evidence="2">The sequence shown here is derived from an EMBL/GenBank/DDBJ whole genome shotgun (WGS) entry which is preliminary data.</text>
</comment>
<evidence type="ECO:0000313" key="3">
    <source>
        <dbReference type="Proteomes" id="UP000489600"/>
    </source>
</evidence>
<feature type="compositionally biased region" description="Polar residues" evidence="1">
    <location>
        <begin position="191"/>
        <end position="203"/>
    </location>
</feature>
<keyword evidence="3" id="KW-1185">Reference proteome</keyword>